<dbReference type="InterPro" id="IPR031325">
    <property type="entry name" value="RHS_repeat"/>
</dbReference>
<gene>
    <name evidence="1" type="ORF">C9I47_0046</name>
</gene>
<protein>
    <submittedName>
        <fullName evidence="1">Type IV secretion protein Rhs</fullName>
    </submittedName>
</protein>
<proteinExistence type="predicted"/>
<keyword evidence="2" id="KW-1185">Reference proteome</keyword>
<name>A0A2U9T2M3_9GAMM</name>
<organism evidence="1 2">
    <name type="scientific">Marilutibacter maris</name>
    <dbReference type="NCBI Taxonomy" id="1605891"/>
    <lineage>
        <taxon>Bacteria</taxon>
        <taxon>Pseudomonadati</taxon>
        <taxon>Pseudomonadota</taxon>
        <taxon>Gammaproteobacteria</taxon>
        <taxon>Lysobacterales</taxon>
        <taxon>Lysobacteraceae</taxon>
        <taxon>Marilutibacter</taxon>
    </lineage>
</organism>
<accession>A0A2U9T2M3</accession>
<dbReference type="Pfam" id="PF05593">
    <property type="entry name" value="RHS_repeat"/>
    <property type="match status" value="2"/>
</dbReference>
<reference evidence="1 2" key="1">
    <citation type="submission" date="2018-05" db="EMBL/GenBank/DDBJ databases">
        <title>The complete genome of Lysobacter maris HZ9B, a marine bacterium antagonistic against terrestrial plant pathogens.</title>
        <authorList>
            <person name="Zhang X.-Q."/>
        </authorList>
    </citation>
    <scope>NUCLEOTIDE SEQUENCE [LARGE SCALE GENOMIC DNA]</scope>
    <source>
        <strain evidence="1 2">HZ9B</strain>
    </source>
</reference>
<evidence type="ECO:0000313" key="2">
    <source>
        <dbReference type="Proteomes" id="UP000249447"/>
    </source>
</evidence>
<dbReference type="Gene3D" id="2.180.10.10">
    <property type="entry name" value="RHS repeat-associated core"/>
    <property type="match status" value="1"/>
</dbReference>
<dbReference type="EMBL" id="CP029843">
    <property type="protein sequence ID" value="AWV05772.1"/>
    <property type="molecule type" value="Genomic_DNA"/>
</dbReference>
<evidence type="ECO:0000313" key="1">
    <source>
        <dbReference type="EMBL" id="AWV05772.1"/>
    </source>
</evidence>
<dbReference type="KEGG" id="lmb:C9I47_0046"/>
<sequence>MDDANDSRLNSIVASDGRRIDIHYKWIEPSGVTRPADADGYKVERVVANGRTWTYGYNERSFLTTVTLPDGTYWQLSPTSAYPTYQNLGSNPCEGITWTLAGNSFQYDMTHPSGAQARFHFKTTPHGRANVFPKCDWDSYWRHDKARSPGKYFVTVALDKKEVWGPGVPLRSWVIERSDAGSDASWQGENTGDTIKTVSVTDSAGEFTRYTFSNDYAKDEGKLLKLEVGGSPAQILSTTQYFYDVGHTIPSYVQKAGTYAYHVGINPLEDDVIPLYKTVTTQDGTSFSWQATAFDQLARPTRVVRSSSVGFSRTESSEYYDDLPLWVLGQPKKVTCAAATPAESDCDGGADSVVSETVYGWKALPWKTFRFDKPQQVFSYHTTGTSAGNVSSVTDGRGNKTLLTSWKRGIPQSITYADGAKQSAQVNDDGTIAWVTDENDSRTCYQYDSMGRLTRVTYPSESSANTCSAAPWNITTQSFAPIATSEYGIPAGHWRQDVATGNGRKKTYFDALWRPLLVREYDSGNLSATERFTRFAYDHEGRVTFASYPSTSSSPAKGVHSTYDALGRPTYVRQDSELDLDQNGTLDQLVTRTEYLNNVDGYYTKVTNPRGQITRTWYQAFDQPNYETPTAIRHPEGAVTHISRDIFGKPIQIRRSNSNDPSGGTVAVDRNYVYNGSQELCRVNEPETGDTYMGYDAAGNLAWSAAGYNSTGTGCLSASQVAARRVDRSYDARNRLKTLTFPDGNGNQQWSYWPNGQVRQVTTQNDGVAVYNSYTYFRRGLLIGESQSQADGEARTMGYTYNPNGHLSGHRYPTGQEVAYEPNALGQPGRAGVYATGASYYPNGALKQFTYGNGIVHTLSQNARGLPDTSTDAYGSTKFLSDSYDYDANGNVAAITDGATGRNQRGNRDMVYDGLDRLTSTISPMFGTATYAYDVLDNLTRVSVSGGASPRNHYYCYNSQSQLAFVRTGAVCSGGSASPAAHALSYDPQGNLSQKNAMLFDFDYGNRLREAAGEHYRYDGHGRRVQSDSTAGKIGSMYDQGGVLRYQKNRRKDKATEYIMLGGSLVAKADWPVDHELSTKDYVTWTPVPGVTRYVIEESVDGLTWTTVYEGSDTDWASLARPEGVYTYRVLACTDAGVCTEVTTVAHVQRPAVSIVPMLYQLLLN</sequence>
<dbReference type="AlphaFoldDB" id="A0A2U9T2M3"/>
<dbReference type="Proteomes" id="UP000249447">
    <property type="component" value="Chromosome"/>
</dbReference>